<sequence length="444" mass="49577">MRAAVVALALLTCALPAAGDRADVDGILQELAAVRERAGQLEALVRARRLQDPRRGPRRRRSCSRMPPRAAPSTRTPEPCTGYQEHMPYGTMCMASVFFHTSLDLVLANPVSFGLCLALYLFLGCAGSCFEFTWRHGQTWVNFSRAVVVAGFYYLQPLTDDPTVASYIAIGVCVVVGDFVNSLGSVRAKQKEWTGARLSLFETGKQETPMGTMLAVYKTPGDYVVGNRYMELSYPFSRVCLYFFVQSSLFALYTFHMMGLRDQFNDAQDRKENVDMAFWFFSMCLCNLAGADNLGGRYNAFYWQDISDVADQELFSGKKSHHWFGFMPVIQFFKNEWRLRRFMSFFVNGICRSCILGTAPILMSVADPLSVIKDSMAVFFLTTIDDLPDAKSLIEELFVTYSTANPEDPKSKTLLSQVTANAEKAKKDASQAVESKNDASPTPA</sequence>
<gene>
    <name evidence="4" type="ORF">PCOR1329_LOCUS70652</name>
</gene>
<feature type="region of interest" description="Disordered" evidence="1">
    <location>
        <begin position="51"/>
        <end position="79"/>
    </location>
</feature>
<keyword evidence="2" id="KW-1133">Transmembrane helix</keyword>
<keyword evidence="2" id="KW-0472">Membrane</keyword>
<keyword evidence="3" id="KW-0732">Signal</keyword>
<name>A0ABN9WYB6_9DINO</name>
<proteinExistence type="predicted"/>
<feature type="compositionally biased region" description="Low complexity" evidence="1">
    <location>
        <begin position="64"/>
        <end position="73"/>
    </location>
</feature>
<feature type="transmembrane region" description="Helical" evidence="2">
    <location>
        <begin position="111"/>
        <end position="133"/>
    </location>
</feature>
<comment type="caution">
    <text evidence="4">The sequence shown here is derived from an EMBL/GenBank/DDBJ whole genome shotgun (WGS) entry which is preliminary data.</text>
</comment>
<keyword evidence="2" id="KW-0812">Transmembrane</keyword>
<feature type="transmembrane region" description="Helical" evidence="2">
    <location>
        <begin position="140"/>
        <end position="158"/>
    </location>
</feature>
<feature type="chain" id="PRO_5045706480" evidence="3">
    <location>
        <begin position="20"/>
        <end position="444"/>
    </location>
</feature>
<feature type="transmembrane region" description="Helical" evidence="2">
    <location>
        <begin position="342"/>
        <end position="363"/>
    </location>
</feature>
<dbReference type="Proteomes" id="UP001189429">
    <property type="component" value="Unassembled WGS sequence"/>
</dbReference>
<keyword evidence="5" id="KW-1185">Reference proteome</keyword>
<dbReference type="EMBL" id="CAUYUJ010019347">
    <property type="protein sequence ID" value="CAK0890393.1"/>
    <property type="molecule type" value="Genomic_DNA"/>
</dbReference>
<feature type="region of interest" description="Disordered" evidence="1">
    <location>
        <begin position="425"/>
        <end position="444"/>
    </location>
</feature>
<feature type="compositionally biased region" description="Polar residues" evidence="1">
    <location>
        <begin position="432"/>
        <end position="444"/>
    </location>
</feature>
<evidence type="ECO:0000256" key="1">
    <source>
        <dbReference type="SAM" id="MobiDB-lite"/>
    </source>
</evidence>
<evidence type="ECO:0000313" key="4">
    <source>
        <dbReference type="EMBL" id="CAK0890393.1"/>
    </source>
</evidence>
<protein>
    <submittedName>
        <fullName evidence="4">Uncharacterized protein</fullName>
    </submittedName>
</protein>
<evidence type="ECO:0000313" key="5">
    <source>
        <dbReference type="Proteomes" id="UP001189429"/>
    </source>
</evidence>
<feature type="signal peptide" evidence="3">
    <location>
        <begin position="1"/>
        <end position="19"/>
    </location>
</feature>
<evidence type="ECO:0000256" key="2">
    <source>
        <dbReference type="SAM" id="Phobius"/>
    </source>
</evidence>
<reference evidence="4" key="1">
    <citation type="submission" date="2023-10" db="EMBL/GenBank/DDBJ databases">
        <authorList>
            <person name="Chen Y."/>
            <person name="Shah S."/>
            <person name="Dougan E. K."/>
            <person name="Thang M."/>
            <person name="Chan C."/>
        </authorList>
    </citation>
    <scope>NUCLEOTIDE SEQUENCE [LARGE SCALE GENOMIC DNA]</scope>
</reference>
<feature type="transmembrane region" description="Helical" evidence="2">
    <location>
        <begin position="164"/>
        <end position="183"/>
    </location>
</feature>
<accession>A0ABN9WYB6</accession>
<evidence type="ECO:0000256" key="3">
    <source>
        <dbReference type="SAM" id="SignalP"/>
    </source>
</evidence>
<feature type="transmembrane region" description="Helical" evidence="2">
    <location>
        <begin position="239"/>
        <end position="256"/>
    </location>
</feature>
<organism evidence="4 5">
    <name type="scientific">Prorocentrum cordatum</name>
    <dbReference type="NCBI Taxonomy" id="2364126"/>
    <lineage>
        <taxon>Eukaryota</taxon>
        <taxon>Sar</taxon>
        <taxon>Alveolata</taxon>
        <taxon>Dinophyceae</taxon>
        <taxon>Prorocentrales</taxon>
        <taxon>Prorocentraceae</taxon>
        <taxon>Prorocentrum</taxon>
    </lineage>
</organism>
<feature type="transmembrane region" description="Helical" evidence="2">
    <location>
        <begin position="276"/>
        <end position="294"/>
    </location>
</feature>